<proteinExistence type="predicted"/>
<organism evidence="3 4">
    <name type="scientific">Alteraurantiacibacter palmitatis</name>
    <dbReference type="NCBI Taxonomy" id="2054628"/>
    <lineage>
        <taxon>Bacteria</taxon>
        <taxon>Pseudomonadati</taxon>
        <taxon>Pseudomonadota</taxon>
        <taxon>Alphaproteobacteria</taxon>
        <taxon>Sphingomonadales</taxon>
        <taxon>Erythrobacteraceae</taxon>
        <taxon>Alteraurantiacibacter</taxon>
    </lineage>
</organism>
<feature type="domain" description="TonB C-terminal" evidence="2">
    <location>
        <begin position="180"/>
        <end position="267"/>
    </location>
</feature>
<sequence>MAALAMAAGAVISCLASFAQAQERAAKAPLISRPSPPPPAAPQSLLFVQDLFDVTGAGALDLGELDTVLAPFRRDFDDGLERLPLELTVDAAGKVIGCAVHGPPRLALAGQALCAHALANGRFAPNPVLVLDYTAATYRLTVRRSSDRARAGAPEFHASTGFPYQGLAVRFGLIDLPPVEEGISLSDVQLAGLEYPTAALREGPEGRVEVLITFNQAGRVETCRPIRSDNTARLAYETCYEVRRVARLSNPPDSRPFAFATRWVLAE</sequence>
<dbReference type="SUPFAM" id="SSF74653">
    <property type="entry name" value="TolA/TonB C-terminal domain"/>
    <property type="match status" value="1"/>
</dbReference>
<dbReference type="Gene3D" id="3.30.1150.10">
    <property type="match status" value="1"/>
</dbReference>
<gene>
    <name evidence="3" type="ORF">ACFODU_06945</name>
</gene>
<feature type="chain" id="PRO_5045848537" evidence="1">
    <location>
        <begin position="22"/>
        <end position="267"/>
    </location>
</feature>
<reference evidence="4" key="1">
    <citation type="journal article" date="2019" name="Int. J. Syst. Evol. Microbiol.">
        <title>The Global Catalogue of Microorganisms (GCM) 10K type strain sequencing project: providing services to taxonomists for standard genome sequencing and annotation.</title>
        <authorList>
            <consortium name="The Broad Institute Genomics Platform"/>
            <consortium name="The Broad Institute Genome Sequencing Center for Infectious Disease"/>
            <person name="Wu L."/>
            <person name="Ma J."/>
        </authorList>
    </citation>
    <scope>NUCLEOTIDE SEQUENCE [LARGE SCALE GENOMIC DNA]</scope>
    <source>
        <strain evidence="4">KCTC 52607</strain>
    </source>
</reference>
<evidence type="ECO:0000313" key="3">
    <source>
        <dbReference type="EMBL" id="MFC3097539.1"/>
    </source>
</evidence>
<comment type="caution">
    <text evidence="3">The sequence shown here is derived from an EMBL/GenBank/DDBJ whole genome shotgun (WGS) entry which is preliminary data.</text>
</comment>
<dbReference type="PROSITE" id="PS52015">
    <property type="entry name" value="TONB_CTD"/>
    <property type="match status" value="1"/>
</dbReference>
<evidence type="ECO:0000256" key="1">
    <source>
        <dbReference type="SAM" id="SignalP"/>
    </source>
</evidence>
<keyword evidence="4" id="KW-1185">Reference proteome</keyword>
<keyword evidence="1" id="KW-0732">Signal</keyword>
<dbReference type="InterPro" id="IPR037682">
    <property type="entry name" value="TonB_C"/>
</dbReference>
<dbReference type="Proteomes" id="UP001595456">
    <property type="component" value="Unassembled WGS sequence"/>
</dbReference>
<dbReference type="EMBL" id="JBHRST010000009">
    <property type="protein sequence ID" value="MFC3097539.1"/>
    <property type="molecule type" value="Genomic_DNA"/>
</dbReference>
<evidence type="ECO:0000313" key="4">
    <source>
        <dbReference type="Proteomes" id="UP001595456"/>
    </source>
</evidence>
<dbReference type="RefSeq" id="WP_336925296.1">
    <property type="nucleotide sequence ID" value="NZ_JBANRO010000003.1"/>
</dbReference>
<dbReference type="Pfam" id="PF03544">
    <property type="entry name" value="TonB_C"/>
    <property type="match status" value="1"/>
</dbReference>
<evidence type="ECO:0000259" key="2">
    <source>
        <dbReference type="PROSITE" id="PS52015"/>
    </source>
</evidence>
<protein>
    <submittedName>
        <fullName evidence="3">Energy transducer TonB</fullName>
    </submittedName>
</protein>
<feature type="signal peptide" evidence="1">
    <location>
        <begin position="1"/>
        <end position="21"/>
    </location>
</feature>
<accession>A0ABV7E451</accession>
<name>A0ABV7E451_9SPHN</name>